<comment type="pathway">
    <text evidence="1">Pyrimidine metabolism; UMP biosynthesis via de novo pathway; UMP from orotate: step 2/2.</text>
</comment>
<keyword evidence="5" id="KW-0665">Pyrimidine biosynthesis</keyword>
<proteinExistence type="predicted"/>
<dbReference type="EMBL" id="AP025732">
    <property type="protein sequence ID" value="BDI17624.1"/>
    <property type="molecule type" value="Genomic_DNA"/>
</dbReference>
<name>A0ABM7Z3P6_NOSCO</name>
<gene>
    <name evidence="7" type="ORF">ANSO36C_34260</name>
</gene>
<dbReference type="Proteomes" id="UP001055453">
    <property type="component" value="Chromosome"/>
</dbReference>
<protein>
    <recommendedName>
        <fullName evidence="3">Orotidine 5'-phosphate decarboxylase</fullName>
        <ecNumber evidence="2">4.1.1.23</ecNumber>
    </recommendedName>
    <alternativeName>
        <fullName evidence="6">OMP decarboxylase</fullName>
    </alternativeName>
</protein>
<evidence type="ECO:0000313" key="7">
    <source>
        <dbReference type="EMBL" id="BDI17624.1"/>
    </source>
</evidence>
<accession>A0ABM7Z3P6</accession>
<evidence type="ECO:0000256" key="3">
    <source>
        <dbReference type="ARBA" id="ARBA00021923"/>
    </source>
</evidence>
<reference evidence="7" key="1">
    <citation type="submission" date="2022-04" db="EMBL/GenBank/DDBJ databases">
        <title>Complete genome sequence of a cyanobacterium, Nostoc sp. SO-36, isolated in Antarctica.</title>
        <authorList>
            <person name="Kanesaki Y."/>
            <person name="Effendi D."/>
            <person name="Sakamoto T."/>
            <person name="Ohtani S."/>
            <person name="Awai K."/>
        </authorList>
    </citation>
    <scope>NUCLEOTIDE SEQUENCE</scope>
    <source>
        <strain evidence="7">SO-36</strain>
    </source>
</reference>
<dbReference type="EC" id="4.1.1.23" evidence="2"/>
<dbReference type="SUPFAM" id="SSF51366">
    <property type="entry name" value="Ribulose-phoshate binding barrel"/>
    <property type="match status" value="1"/>
</dbReference>
<evidence type="ECO:0000256" key="2">
    <source>
        <dbReference type="ARBA" id="ARBA00012321"/>
    </source>
</evidence>
<dbReference type="InterPro" id="IPR011060">
    <property type="entry name" value="RibuloseP-bd_barrel"/>
</dbReference>
<keyword evidence="4" id="KW-0456">Lyase</keyword>
<dbReference type="PANTHER" id="PTHR43375:SF1">
    <property type="entry name" value="OROTIDINE 5'-PHOSPHATE DECARBOXYLASE"/>
    <property type="match status" value="1"/>
</dbReference>
<dbReference type="InterPro" id="IPR011995">
    <property type="entry name" value="OMPdecase_type-2"/>
</dbReference>
<keyword evidence="4" id="KW-0210">Decarboxylase</keyword>
<sequence length="144" mass="16334">MLKTKNMNFFDKLNRNILQNQSLLFVGLDPNPEMMPVRYESEELIAGLEKWLQFIIAETADFVCAYKPTIGFYEALGIPGLELLYKTLAAIPAHIPIILDAKHSDLNTSTIFARTVFYRMANGCNHSQSLYRTRSCSTFFSLSG</sequence>
<organism evidence="7 8">
    <name type="scientific">Nostoc cf. commune SO-36</name>
    <dbReference type="NCBI Taxonomy" id="449208"/>
    <lineage>
        <taxon>Bacteria</taxon>
        <taxon>Bacillati</taxon>
        <taxon>Cyanobacteriota</taxon>
        <taxon>Cyanophyceae</taxon>
        <taxon>Nostocales</taxon>
        <taxon>Nostocaceae</taxon>
        <taxon>Nostoc</taxon>
    </lineage>
</organism>
<dbReference type="PANTHER" id="PTHR43375">
    <property type="entry name" value="OROTIDINE 5'-PHOSPHATE DECARBOXYLASE"/>
    <property type="match status" value="1"/>
</dbReference>
<evidence type="ECO:0000256" key="6">
    <source>
        <dbReference type="ARBA" id="ARBA00033428"/>
    </source>
</evidence>
<keyword evidence="8" id="KW-1185">Reference proteome</keyword>
<evidence type="ECO:0000256" key="1">
    <source>
        <dbReference type="ARBA" id="ARBA00004861"/>
    </source>
</evidence>
<dbReference type="Gene3D" id="3.20.20.70">
    <property type="entry name" value="Aldolase class I"/>
    <property type="match status" value="1"/>
</dbReference>
<evidence type="ECO:0000256" key="5">
    <source>
        <dbReference type="ARBA" id="ARBA00022975"/>
    </source>
</evidence>
<dbReference type="InterPro" id="IPR013785">
    <property type="entry name" value="Aldolase_TIM"/>
</dbReference>
<evidence type="ECO:0000313" key="8">
    <source>
        <dbReference type="Proteomes" id="UP001055453"/>
    </source>
</evidence>
<evidence type="ECO:0000256" key="4">
    <source>
        <dbReference type="ARBA" id="ARBA00022793"/>
    </source>
</evidence>